<keyword evidence="4" id="KW-1185">Reference proteome</keyword>
<dbReference type="InterPro" id="IPR006747">
    <property type="entry name" value="DUF599"/>
</dbReference>
<dbReference type="Pfam" id="PF04654">
    <property type="entry name" value="DUF599"/>
    <property type="match status" value="1"/>
</dbReference>
<dbReference type="EMBL" id="SPKJ01000078">
    <property type="protein sequence ID" value="MYZ49519.1"/>
    <property type="molecule type" value="Genomic_DNA"/>
</dbReference>
<feature type="compositionally biased region" description="Low complexity" evidence="1">
    <location>
        <begin position="1"/>
        <end position="20"/>
    </location>
</feature>
<keyword evidence="2" id="KW-0812">Transmembrane</keyword>
<evidence type="ECO:0000313" key="4">
    <source>
        <dbReference type="Proteomes" id="UP000773614"/>
    </source>
</evidence>
<evidence type="ECO:0000256" key="2">
    <source>
        <dbReference type="SAM" id="Phobius"/>
    </source>
</evidence>
<sequence length="268" mass="29120">MATKAGAPRAPEAAGRRPACPLGPPPAACTPRFAGGPVFTILDWISLVLFVAGWILYSFLIERSHWRALTLTAAMNRQRVVWMETMLAREVRIVDTSIVAGLQNGTAFFASTSLLAIGSAFALMNAADLGIELARHLPGASQVTRDQWELKALGLMGIYGYAFFKFGWSYRLFNYASILMGAMPPASERDTEDARIAARRAGAMNAAAGRHFNRGLRAFFFSVGYLGWFASDWAFLVLTLVVLAVLVRRQLGSEAARIARLGDSGLDA</sequence>
<name>A0A964WUY8_9HYPH</name>
<organism evidence="3 4">
    <name type="scientific">Propylenella binzhouense</name>
    <dbReference type="NCBI Taxonomy" id="2555902"/>
    <lineage>
        <taxon>Bacteria</taxon>
        <taxon>Pseudomonadati</taxon>
        <taxon>Pseudomonadota</taxon>
        <taxon>Alphaproteobacteria</taxon>
        <taxon>Hyphomicrobiales</taxon>
        <taxon>Propylenellaceae</taxon>
        <taxon>Propylenella</taxon>
    </lineage>
</organism>
<reference evidence="3" key="1">
    <citation type="submission" date="2019-03" db="EMBL/GenBank/DDBJ databases">
        <title>Afifella sp. nov., isolated from activated sludge.</title>
        <authorList>
            <person name="Li Q."/>
            <person name="Liu Y."/>
        </authorList>
    </citation>
    <scope>NUCLEOTIDE SEQUENCE</scope>
    <source>
        <strain evidence="3">L72</strain>
    </source>
</reference>
<evidence type="ECO:0000256" key="1">
    <source>
        <dbReference type="SAM" id="MobiDB-lite"/>
    </source>
</evidence>
<keyword evidence="2" id="KW-0472">Membrane</keyword>
<protein>
    <submittedName>
        <fullName evidence="3">DUF599 family protein</fullName>
    </submittedName>
</protein>
<gene>
    <name evidence="3" type="ORF">E4O86_17555</name>
</gene>
<dbReference type="AlphaFoldDB" id="A0A964WUY8"/>
<keyword evidence="2" id="KW-1133">Transmembrane helix</keyword>
<dbReference type="OrthoDB" id="9806874at2"/>
<feature type="transmembrane region" description="Helical" evidence="2">
    <location>
        <begin position="225"/>
        <end position="247"/>
    </location>
</feature>
<accession>A0A964WUY8</accession>
<feature type="region of interest" description="Disordered" evidence="1">
    <location>
        <begin position="1"/>
        <end position="21"/>
    </location>
</feature>
<comment type="caution">
    <text evidence="3">The sequence shown here is derived from an EMBL/GenBank/DDBJ whole genome shotgun (WGS) entry which is preliminary data.</text>
</comment>
<evidence type="ECO:0000313" key="3">
    <source>
        <dbReference type="EMBL" id="MYZ49519.1"/>
    </source>
</evidence>
<dbReference type="Proteomes" id="UP000773614">
    <property type="component" value="Unassembled WGS sequence"/>
</dbReference>
<feature type="transmembrane region" description="Helical" evidence="2">
    <location>
        <begin position="152"/>
        <end position="170"/>
    </location>
</feature>
<proteinExistence type="predicted"/>
<feature type="transmembrane region" description="Helical" evidence="2">
    <location>
        <begin position="41"/>
        <end position="60"/>
    </location>
</feature>